<gene>
    <name evidence="1" type="ORF">EDD18DRAFT_1049933</name>
</gene>
<reference evidence="1" key="1">
    <citation type="submission" date="2023-06" db="EMBL/GenBank/DDBJ databases">
        <authorList>
            <consortium name="Lawrence Berkeley National Laboratory"/>
            <person name="Ahrendt S."/>
            <person name="Sahu N."/>
            <person name="Indic B."/>
            <person name="Wong-Bajracharya J."/>
            <person name="Merenyi Z."/>
            <person name="Ke H.-M."/>
            <person name="Monk M."/>
            <person name="Kocsube S."/>
            <person name="Drula E."/>
            <person name="Lipzen A."/>
            <person name="Balint B."/>
            <person name="Henrissat B."/>
            <person name="Andreopoulos B."/>
            <person name="Martin F.M."/>
            <person name="Harder C.B."/>
            <person name="Rigling D."/>
            <person name="Ford K.L."/>
            <person name="Foster G.D."/>
            <person name="Pangilinan J."/>
            <person name="Papanicolaou A."/>
            <person name="Barry K."/>
            <person name="LaButti K."/>
            <person name="Viragh M."/>
            <person name="Koriabine M."/>
            <person name="Yan M."/>
            <person name="Riley R."/>
            <person name="Champramary S."/>
            <person name="Plett K.L."/>
            <person name="Tsai I.J."/>
            <person name="Slot J."/>
            <person name="Sipos G."/>
            <person name="Plett J."/>
            <person name="Nagy L.G."/>
            <person name="Grigoriev I.V."/>
        </authorList>
    </citation>
    <scope>NUCLEOTIDE SEQUENCE</scope>
    <source>
        <strain evidence="1">HWK02</strain>
    </source>
</reference>
<evidence type="ECO:0000313" key="2">
    <source>
        <dbReference type="Proteomes" id="UP001175228"/>
    </source>
</evidence>
<protein>
    <submittedName>
        <fullName evidence="1">Uncharacterized protein</fullName>
    </submittedName>
</protein>
<organism evidence="1 2">
    <name type="scientific">Armillaria luteobubalina</name>
    <dbReference type="NCBI Taxonomy" id="153913"/>
    <lineage>
        <taxon>Eukaryota</taxon>
        <taxon>Fungi</taxon>
        <taxon>Dikarya</taxon>
        <taxon>Basidiomycota</taxon>
        <taxon>Agaricomycotina</taxon>
        <taxon>Agaricomycetes</taxon>
        <taxon>Agaricomycetidae</taxon>
        <taxon>Agaricales</taxon>
        <taxon>Marasmiineae</taxon>
        <taxon>Physalacriaceae</taxon>
        <taxon>Armillaria</taxon>
    </lineage>
</organism>
<feature type="non-terminal residue" evidence="1">
    <location>
        <position position="119"/>
    </location>
</feature>
<comment type="caution">
    <text evidence="1">The sequence shown here is derived from an EMBL/GenBank/DDBJ whole genome shotgun (WGS) entry which is preliminary data.</text>
</comment>
<feature type="non-terminal residue" evidence="1">
    <location>
        <position position="1"/>
    </location>
</feature>
<sequence>LLMQTALSVHAPQVIQEVLFVLNDSRATLPDIPPKQKYGNNFALGIAFDRAEEAADECPCNEDTFIAGPQKQRTAPVKTTMQYVPENPLQVKVPIWVDSRTPICLHSHVQLQAVSEGEK</sequence>
<accession>A0AA39Q043</accession>
<keyword evidence="2" id="KW-1185">Reference proteome</keyword>
<dbReference type="Proteomes" id="UP001175228">
    <property type="component" value="Unassembled WGS sequence"/>
</dbReference>
<dbReference type="EMBL" id="JAUEPU010000023">
    <property type="protein sequence ID" value="KAK0493788.1"/>
    <property type="molecule type" value="Genomic_DNA"/>
</dbReference>
<evidence type="ECO:0000313" key="1">
    <source>
        <dbReference type="EMBL" id="KAK0493788.1"/>
    </source>
</evidence>
<proteinExistence type="predicted"/>
<name>A0AA39Q043_9AGAR</name>
<dbReference type="AlphaFoldDB" id="A0AA39Q043"/>